<dbReference type="PANTHER" id="PTHR23407:SF1">
    <property type="entry name" value="5-FORMYLTETRAHYDROFOLATE CYCLO-LIGASE"/>
    <property type="match status" value="1"/>
</dbReference>
<dbReference type="EC" id="6.3.3.2" evidence="5"/>
<comment type="cofactor">
    <cofactor evidence="5">
        <name>Mg(2+)</name>
        <dbReference type="ChEBI" id="CHEBI:18420"/>
    </cofactor>
</comment>
<evidence type="ECO:0000256" key="2">
    <source>
        <dbReference type="ARBA" id="ARBA00022741"/>
    </source>
</evidence>
<dbReference type="GO" id="GO:0035999">
    <property type="term" value="P:tetrahydrofolate interconversion"/>
    <property type="evidence" value="ECO:0007669"/>
    <property type="project" value="TreeGrafter"/>
</dbReference>
<dbReference type="GO" id="GO:0009396">
    <property type="term" value="P:folic acid-containing compound biosynthetic process"/>
    <property type="evidence" value="ECO:0007669"/>
    <property type="project" value="TreeGrafter"/>
</dbReference>
<protein>
    <recommendedName>
        <fullName evidence="5">5-formyltetrahydrofolate cyclo-ligase</fullName>
        <ecNumber evidence="5">6.3.3.2</ecNumber>
    </recommendedName>
</protein>
<evidence type="ECO:0000256" key="3">
    <source>
        <dbReference type="ARBA" id="ARBA00022840"/>
    </source>
</evidence>
<comment type="catalytic activity">
    <reaction evidence="5">
        <text>(6S)-5-formyl-5,6,7,8-tetrahydrofolate + ATP = (6R)-5,10-methenyltetrahydrofolate + ADP + phosphate</text>
        <dbReference type="Rhea" id="RHEA:10488"/>
        <dbReference type="ChEBI" id="CHEBI:30616"/>
        <dbReference type="ChEBI" id="CHEBI:43474"/>
        <dbReference type="ChEBI" id="CHEBI:57455"/>
        <dbReference type="ChEBI" id="CHEBI:57457"/>
        <dbReference type="ChEBI" id="CHEBI:456216"/>
        <dbReference type="EC" id="6.3.3.2"/>
    </reaction>
</comment>
<dbReference type="PIRSF" id="PIRSF006806">
    <property type="entry name" value="FTHF_cligase"/>
    <property type="match status" value="1"/>
</dbReference>
<evidence type="ECO:0000313" key="7">
    <source>
        <dbReference type="Proteomes" id="UP001159370"/>
    </source>
</evidence>
<dbReference type="AlphaFoldDB" id="A0AA43H1G0"/>
<dbReference type="GO" id="GO:0030272">
    <property type="term" value="F:5-formyltetrahydrofolate cyclo-ligase activity"/>
    <property type="evidence" value="ECO:0007669"/>
    <property type="project" value="UniProtKB-EC"/>
</dbReference>
<dbReference type="SUPFAM" id="SSF100950">
    <property type="entry name" value="NagB/RpiA/CoA transferase-like"/>
    <property type="match status" value="1"/>
</dbReference>
<evidence type="ECO:0000256" key="5">
    <source>
        <dbReference type="RuleBase" id="RU361279"/>
    </source>
</evidence>
<evidence type="ECO:0000313" key="6">
    <source>
        <dbReference type="EMBL" id="MDH6065469.1"/>
    </source>
</evidence>
<evidence type="ECO:0000256" key="1">
    <source>
        <dbReference type="ARBA" id="ARBA00010638"/>
    </source>
</evidence>
<keyword evidence="5" id="KW-0460">Magnesium</keyword>
<comment type="caution">
    <text evidence="6">The sequence shown here is derived from an EMBL/GenBank/DDBJ whole genome shotgun (WGS) entry which is preliminary data.</text>
</comment>
<dbReference type="RefSeq" id="WP_280651101.1">
    <property type="nucleotide sequence ID" value="NZ_JANQDL010000110.1"/>
</dbReference>
<sequence>MKKVELRRTLLQKRESLSVEEWTQKSHGICSQLKKSAVFIQARTILAYFSFRQEPDLSPLFRDTSYNWAFPRCVGKSLVWHFWTPADPLHIGAYGIAEPHPYAPSVDPQEVDLILVPCVACNYQKYRLGYGGGYYDRLLSSPEWANKQTIGIVFDFAYLSQIPVESWDKPLQNIITENRRKL</sequence>
<evidence type="ECO:0000256" key="4">
    <source>
        <dbReference type="PIRSR" id="PIRSR006806-1"/>
    </source>
</evidence>
<dbReference type="GeneID" id="83685909"/>
<dbReference type="Proteomes" id="UP001159370">
    <property type="component" value="Unassembled WGS sequence"/>
</dbReference>
<dbReference type="PANTHER" id="PTHR23407">
    <property type="entry name" value="ATPASE INHIBITOR/5-FORMYLTETRAHYDROFOLATE CYCLO-LIGASE"/>
    <property type="match status" value="1"/>
</dbReference>
<organism evidence="6 7">
    <name type="scientific">Umezakia ovalisporum FSS-62</name>
    <dbReference type="NCBI Taxonomy" id="2971776"/>
    <lineage>
        <taxon>Bacteria</taxon>
        <taxon>Bacillati</taxon>
        <taxon>Cyanobacteriota</taxon>
        <taxon>Cyanophyceae</taxon>
        <taxon>Nostocales</taxon>
        <taxon>Nodulariaceae</taxon>
        <taxon>Umezakia</taxon>
    </lineage>
</organism>
<dbReference type="GO" id="GO:0005524">
    <property type="term" value="F:ATP binding"/>
    <property type="evidence" value="ECO:0007669"/>
    <property type="project" value="UniProtKB-KW"/>
</dbReference>
<dbReference type="NCBIfam" id="TIGR02727">
    <property type="entry name" value="MTHFS_bact"/>
    <property type="match status" value="1"/>
</dbReference>
<keyword evidence="2 4" id="KW-0547">Nucleotide-binding</keyword>
<accession>A0AA43H1G0</accession>
<feature type="binding site" evidence="4">
    <location>
        <begin position="3"/>
        <end position="7"/>
    </location>
    <ligand>
        <name>ATP</name>
        <dbReference type="ChEBI" id="CHEBI:30616"/>
    </ligand>
</feature>
<dbReference type="Pfam" id="PF01812">
    <property type="entry name" value="5-FTHF_cyc-lig"/>
    <property type="match status" value="1"/>
</dbReference>
<keyword evidence="3 4" id="KW-0067">ATP-binding</keyword>
<dbReference type="GO" id="GO:0046872">
    <property type="term" value="F:metal ion binding"/>
    <property type="evidence" value="ECO:0007669"/>
    <property type="project" value="UniProtKB-KW"/>
</dbReference>
<feature type="binding site" evidence="4">
    <location>
        <begin position="127"/>
        <end position="135"/>
    </location>
    <ligand>
        <name>ATP</name>
        <dbReference type="ChEBI" id="CHEBI:30616"/>
    </ligand>
</feature>
<comment type="similarity">
    <text evidence="1 5">Belongs to the 5-formyltetrahydrofolate cyclo-ligase family.</text>
</comment>
<keyword evidence="5" id="KW-0479">Metal-binding</keyword>
<keyword evidence="6" id="KW-0436">Ligase</keyword>
<dbReference type="EMBL" id="JANQDL010000110">
    <property type="protein sequence ID" value="MDH6065469.1"/>
    <property type="molecule type" value="Genomic_DNA"/>
</dbReference>
<feature type="binding site" evidence="4">
    <location>
        <position position="54"/>
    </location>
    <ligand>
        <name>substrate</name>
    </ligand>
</feature>
<dbReference type="InterPro" id="IPR037171">
    <property type="entry name" value="NagB/RpiA_transferase-like"/>
</dbReference>
<dbReference type="InterPro" id="IPR002698">
    <property type="entry name" value="FTHF_cligase"/>
</dbReference>
<proteinExistence type="inferred from homology"/>
<gene>
    <name evidence="6" type="ORF">NWP23_17265</name>
</gene>
<reference evidence="6 7" key="1">
    <citation type="journal article" date="2023" name="J. Phycol.">
        <title>Chrysosporum ovalisporum is synonymous with the true-branching cyanobacterium Umezakia natans (Nostocales/Aphanizomenonaceae).</title>
        <authorList>
            <person name="McGregor G.B."/>
            <person name="Sendall B.C."/>
            <person name="Niiyama Y."/>
            <person name="Tuji A."/>
            <person name="Willis A."/>
        </authorList>
    </citation>
    <scope>NUCLEOTIDE SEQUENCE [LARGE SCALE GENOMIC DNA]</scope>
    <source>
        <strain evidence="6 7">FSS-62</strain>
    </source>
</reference>
<name>A0AA43H1G0_9CYAN</name>
<dbReference type="Gene3D" id="3.40.50.10420">
    <property type="entry name" value="NagB/RpiA/CoA transferase-like"/>
    <property type="match status" value="1"/>
</dbReference>
<dbReference type="InterPro" id="IPR024185">
    <property type="entry name" value="FTHF_cligase-like_sf"/>
</dbReference>